<evidence type="ECO:0000256" key="1">
    <source>
        <dbReference type="SAM" id="MobiDB-lite"/>
    </source>
</evidence>
<dbReference type="InterPro" id="IPR056146">
    <property type="entry name" value="DUF7729"/>
</dbReference>
<feature type="signal peptide" evidence="2">
    <location>
        <begin position="1"/>
        <end position="20"/>
    </location>
</feature>
<evidence type="ECO:0000313" key="4">
    <source>
        <dbReference type="EMBL" id="CAG8499812.1"/>
    </source>
</evidence>
<feature type="compositionally biased region" description="Low complexity" evidence="1">
    <location>
        <begin position="149"/>
        <end position="165"/>
    </location>
</feature>
<dbReference type="EMBL" id="CAJVPQ010000651">
    <property type="protein sequence ID" value="CAG8499812.1"/>
    <property type="molecule type" value="Genomic_DNA"/>
</dbReference>
<reference evidence="4" key="1">
    <citation type="submission" date="2021-06" db="EMBL/GenBank/DDBJ databases">
        <authorList>
            <person name="Kallberg Y."/>
            <person name="Tangrot J."/>
            <person name="Rosling A."/>
        </authorList>
    </citation>
    <scope>NUCLEOTIDE SEQUENCE</scope>
    <source>
        <strain evidence="4">UK204</strain>
    </source>
</reference>
<feature type="region of interest" description="Disordered" evidence="1">
    <location>
        <begin position="149"/>
        <end position="191"/>
    </location>
</feature>
<feature type="domain" description="DUF7729" evidence="3">
    <location>
        <begin position="28"/>
        <end position="144"/>
    </location>
</feature>
<keyword evidence="2" id="KW-0732">Signal</keyword>
<organism evidence="4 5">
    <name type="scientific">Funneliformis caledonium</name>
    <dbReference type="NCBI Taxonomy" id="1117310"/>
    <lineage>
        <taxon>Eukaryota</taxon>
        <taxon>Fungi</taxon>
        <taxon>Fungi incertae sedis</taxon>
        <taxon>Mucoromycota</taxon>
        <taxon>Glomeromycotina</taxon>
        <taxon>Glomeromycetes</taxon>
        <taxon>Glomerales</taxon>
        <taxon>Glomeraceae</taxon>
        <taxon>Funneliformis</taxon>
    </lineage>
</organism>
<dbReference type="Pfam" id="PF24855">
    <property type="entry name" value="DUF7729"/>
    <property type="match status" value="1"/>
</dbReference>
<dbReference type="AlphaFoldDB" id="A0A9N8ZLF1"/>
<evidence type="ECO:0000259" key="3">
    <source>
        <dbReference type="Pfam" id="PF24855"/>
    </source>
</evidence>
<sequence>MKSILIFLILLFSYINLILAQTTLTVLSNFNLTTTCETFITSLINDEDINECLPIYTIIISVPPLLPTYPTKNSKDKLDIFAQLVSQTCQLPKCHPSLTQNTALKLQEDCSQDLMQQNIMVTLNWILFSHYKPIQELICKRNSSKIPKPTTTITSTLSPPTITTSTKEKSADNDDDKEGSSPPTTPEDDSSFFKTLEALPDSLICTDCNKAMMSVAINYLKENPTVLTVINVNETQIQRASLILELKCGNSFLDARVGHLS</sequence>
<keyword evidence="5" id="KW-1185">Reference proteome</keyword>
<dbReference type="Proteomes" id="UP000789570">
    <property type="component" value="Unassembled WGS sequence"/>
</dbReference>
<evidence type="ECO:0000256" key="2">
    <source>
        <dbReference type="SAM" id="SignalP"/>
    </source>
</evidence>
<protein>
    <submittedName>
        <fullName evidence="4">11821_t:CDS:1</fullName>
    </submittedName>
</protein>
<comment type="caution">
    <text evidence="4">The sequence shown here is derived from an EMBL/GenBank/DDBJ whole genome shotgun (WGS) entry which is preliminary data.</text>
</comment>
<feature type="chain" id="PRO_5040237746" evidence="2">
    <location>
        <begin position="21"/>
        <end position="261"/>
    </location>
</feature>
<evidence type="ECO:0000313" key="5">
    <source>
        <dbReference type="Proteomes" id="UP000789570"/>
    </source>
</evidence>
<proteinExistence type="predicted"/>
<dbReference type="OrthoDB" id="2536450at2759"/>
<accession>A0A9N8ZLF1</accession>
<gene>
    <name evidence="4" type="ORF">FCALED_LOCUS3644</name>
</gene>
<name>A0A9N8ZLF1_9GLOM</name>